<comment type="caution">
    <text evidence="1">The sequence shown here is derived from an EMBL/GenBank/DDBJ whole genome shotgun (WGS) entry which is preliminary data.</text>
</comment>
<sequence>MNEQNAQYYHLLCLASDFNDIILYESVLIFIKDKTINEREILFQNCNKTKLKHNWRLRFSALANDDTSFLHFKHVMTGKNPTDRDR</sequence>
<gene>
    <name evidence="1" type="ORF">T11_16101</name>
</gene>
<dbReference type="EMBL" id="JYDP01000123">
    <property type="protein sequence ID" value="KRZ06219.1"/>
    <property type="molecule type" value="Genomic_DNA"/>
</dbReference>
<evidence type="ECO:0000313" key="2">
    <source>
        <dbReference type="Proteomes" id="UP000055024"/>
    </source>
</evidence>
<protein>
    <submittedName>
        <fullName evidence="1">Uncharacterized protein</fullName>
    </submittedName>
</protein>
<evidence type="ECO:0000313" key="1">
    <source>
        <dbReference type="EMBL" id="KRZ06219.1"/>
    </source>
</evidence>
<keyword evidence="2" id="KW-1185">Reference proteome</keyword>
<reference evidence="1 2" key="1">
    <citation type="submission" date="2015-01" db="EMBL/GenBank/DDBJ databases">
        <title>Evolution of Trichinella species and genotypes.</title>
        <authorList>
            <person name="Korhonen P.K."/>
            <person name="Edoardo P."/>
            <person name="Giuseppe L.R."/>
            <person name="Gasser R.B."/>
        </authorList>
    </citation>
    <scope>NUCLEOTIDE SEQUENCE [LARGE SCALE GENOMIC DNA]</scope>
    <source>
        <strain evidence="1">ISS1029</strain>
    </source>
</reference>
<organism evidence="1 2">
    <name type="scientific">Trichinella zimbabwensis</name>
    <dbReference type="NCBI Taxonomy" id="268475"/>
    <lineage>
        <taxon>Eukaryota</taxon>
        <taxon>Metazoa</taxon>
        <taxon>Ecdysozoa</taxon>
        <taxon>Nematoda</taxon>
        <taxon>Enoplea</taxon>
        <taxon>Dorylaimia</taxon>
        <taxon>Trichinellida</taxon>
        <taxon>Trichinellidae</taxon>
        <taxon>Trichinella</taxon>
    </lineage>
</organism>
<accession>A0A0V1H6S3</accession>
<name>A0A0V1H6S3_9BILA</name>
<proteinExistence type="predicted"/>
<dbReference type="Proteomes" id="UP000055024">
    <property type="component" value="Unassembled WGS sequence"/>
</dbReference>
<dbReference type="AlphaFoldDB" id="A0A0V1H6S3"/>